<evidence type="ECO:0000313" key="1">
    <source>
        <dbReference type="Proteomes" id="UP000492821"/>
    </source>
</evidence>
<protein>
    <submittedName>
        <fullName evidence="2">Reverse transcriptase domain-containing protein</fullName>
    </submittedName>
</protein>
<dbReference type="WBParaSite" id="Pan_g1993.t1">
    <property type="protein sequence ID" value="Pan_g1993.t1"/>
    <property type="gene ID" value="Pan_g1993"/>
</dbReference>
<reference evidence="1" key="1">
    <citation type="journal article" date="2013" name="Genetics">
        <title>The draft genome and transcriptome of Panagrellus redivivus are shaped by the harsh demands of a free-living lifestyle.</title>
        <authorList>
            <person name="Srinivasan J."/>
            <person name="Dillman A.R."/>
            <person name="Macchietto M.G."/>
            <person name="Heikkinen L."/>
            <person name="Lakso M."/>
            <person name="Fracchia K.M."/>
            <person name="Antoshechkin I."/>
            <person name="Mortazavi A."/>
            <person name="Wong G."/>
            <person name="Sternberg P.W."/>
        </authorList>
    </citation>
    <scope>NUCLEOTIDE SEQUENCE [LARGE SCALE GENOMIC DNA]</scope>
    <source>
        <strain evidence="1">MT8872</strain>
    </source>
</reference>
<proteinExistence type="predicted"/>
<accession>A0A7E4VES8</accession>
<evidence type="ECO:0000313" key="2">
    <source>
        <dbReference type="WBParaSite" id="Pan_g1993.t1"/>
    </source>
</evidence>
<reference evidence="2" key="2">
    <citation type="submission" date="2020-10" db="UniProtKB">
        <authorList>
            <consortium name="WormBaseParasite"/>
        </authorList>
    </citation>
    <scope>IDENTIFICATION</scope>
</reference>
<sequence length="191" mass="21289">MYPPGIPIPDELDNGLENLFHMQEGCFDYYRHGNLSGLTGFRNAVLKLIVAAMQDNKNHDLFLLENANPEVNNPADIQITKTEVQPFDLTQIVESDDFNSGWAILASAPPAVFTDDCDFAKRTWLRVIQCKVQNESPDSELFGSAETFSITGDSNILTWTNRTLPSVSLQLAALDAGFVVAEEKLYWKESS</sequence>
<organism evidence="1 2">
    <name type="scientific">Panagrellus redivivus</name>
    <name type="common">Microworm</name>
    <dbReference type="NCBI Taxonomy" id="6233"/>
    <lineage>
        <taxon>Eukaryota</taxon>
        <taxon>Metazoa</taxon>
        <taxon>Ecdysozoa</taxon>
        <taxon>Nematoda</taxon>
        <taxon>Chromadorea</taxon>
        <taxon>Rhabditida</taxon>
        <taxon>Tylenchina</taxon>
        <taxon>Panagrolaimomorpha</taxon>
        <taxon>Panagrolaimoidea</taxon>
        <taxon>Panagrolaimidae</taxon>
        <taxon>Panagrellus</taxon>
    </lineage>
</organism>
<dbReference type="AlphaFoldDB" id="A0A7E4VES8"/>
<name>A0A7E4VES8_PANRE</name>
<dbReference type="Proteomes" id="UP000492821">
    <property type="component" value="Unassembled WGS sequence"/>
</dbReference>
<keyword evidence="1" id="KW-1185">Reference proteome</keyword>